<feature type="compositionally biased region" description="Polar residues" evidence="1">
    <location>
        <begin position="175"/>
        <end position="187"/>
    </location>
</feature>
<evidence type="ECO:0000313" key="3">
    <source>
        <dbReference type="EMBL" id="KAJ8446337.1"/>
    </source>
</evidence>
<feature type="region of interest" description="Disordered" evidence="1">
    <location>
        <begin position="163"/>
        <end position="187"/>
    </location>
</feature>
<feature type="domain" description="Myb/SANT-like" evidence="2">
    <location>
        <begin position="14"/>
        <end position="107"/>
    </location>
</feature>
<dbReference type="Pfam" id="PF12776">
    <property type="entry name" value="Myb_DNA-bind_3"/>
    <property type="match status" value="1"/>
</dbReference>
<organism evidence="3 4">
    <name type="scientific">Carnegiea gigantea</name>
    <dbReference type="NCBI Taxonomy" id="171969"/>
    <lineage>
        <taxon>Eukaryota</taxon>
        <taxon>Viridiplantae</taxon>
        <taxon>Streptophyta</taxon>
        <taxon>Embryophyta</taxon>
        <taxon>Tracheophyta</taxon>
        <taxon>Spermatophyta</taxon>
        <taxon>Magnoliopsida</taxon>
        <taxon>eudicotyledons</taxon>
        <taxon>Gunneridae</taxon>
        <taxon>Pentapetalae</taxon>
        <taxon>Caryophyllales</taxon>
        <taxon>Cactineae</taxon>
        <taxon>Cactaceae</taxon>
        <taxon>Cactoideae</taxon>
        <taxon>Echinocereeae</taxon>
        <taxon>Carnegiea</taxon>
    </lineage>
</organism>
<dbReference type="InterPro" id="IPR024752">
    <property type="entry name" value="Myb/SANT-like_dom"/>
</dbReference>
<accession>A0A9Q1QL40</accession>
<evidence type="ECO:0000256" key="1">
    <source>
        <dbReference type="SAM" id="MobiDB-lite"/>
    </source>
</evidence>
<proteinExistence type="predicted"/>
<name>A0A9Q1QL40_9CARY</name>
<dbReference type="Proteomes" id="UP001153076">
    <property type="component" value="Unassembled WGS sequence"/>
</dbReference>
<comment type="caution">
    <text evidence="3">The sequence shown here is derived from an EMBL/GenBank/DDBJ whole genome shotgun (WGS) entry which is preliminary data.</text>
</comment>
<dbReference type="PANTHER" id="PTHR46929:SF23">
    <property type="entry name" value="L10-INTERACTING MYB DOMAIN-CONTAINING PROTEIN-LIKE"/>
    <property type="match status" value="1"/>
</dbReference>
<evidence type="ECO:0000313" key="4">
    <source>
        <dbReference type="Proteomes" id="UP001153076"/>
    </source>
</evidence>
<protein>
    <recommendedName>
        <fullName evidence="2">Myb/SANT-like domain-containing protein</fullName>
    </recommendedName>
</protein>
<dbReference type="AlphaFoldDB" id="A0A9Q1QL40"/>
<keyword evidence="4" id="KW-1185">Reference proteome</keyword>
<reference evidence="3" key="1">
    <citation type="submission" date="2022-04" db="EMBL/GenBank/DDBJ databases">
        <title>Carnegiea gigantea Genome sequencing and assembly v2.</title>
        <authorList>
            <person name="Copetti D."/>
            <person name="Sanderson M.J."/>
            <person name="Burquez A."/>
            <person name="Wojciechowski M.F."/>
        </authorList>
    </citation>
    <scope>NUCLEOTIDE SEQUENCE</scope>
    <source>
        <strain evidence="3">SGP5-SGP5p</strain>
        <tissue evidence="3">Aerial part</tissue>
    </source>
</reference>
<dbReference type="EMBL" id="JAKOGI010000057">
    <property type="protein sequence ID" value="KAJ8446337.1"/>
    <property type="molecule type" value="Genomic_DNA"/>
</dbReference>
<sequence length="187" mass="21043">MKEVSEDKKTQFCWSKPMSKELLKFLADEVKKGNRPNNTFKSSSFVAAADTISKKFNVKCLPDHVDNHLRTVKTAWGIIAKRQNQSGCGWDENMRMICMSPDVYNTYVEANPTHEKYLNKKIDMYDEMATVVGKDIARGSGAKSFDDVEIQLLGAVNLEEKGDSDDEFVKENDKQSTSSAPLESTKS</sequence>
<gene>
    <name evidence="3" type="ORF">Cgig2_005868</name>
</gene>
<dbReference type="PANTHER" id="PTHR46929">
    <property type="entry name" value="EXPRESSED PROTEIN"/>
    <property type="match status" value="1"/>
</dbReference>
<dbReference type="OrthoDB" id="1301570at2759"/>
<evidence type="ECO:0000259" key="2">
    <source>
        <dbReference type="Pfam" id="PF12776"/>
    </source>
</evidence>